<proteinExistence type="predicted"/>
<evidence type="ECO:0000256" key="3">
    <source>
        <dbReference type="SAM" id="Phobius"/>
    </source>
</evidence>
<keyword evidence="5" id="KW-1185">Reference proteome</keyword>
<evidence type="ECO:0000256" key="2">
    <source>
        <dbReference type="SAM" id="MobiDB-lite"/>
    </source>
</evidence>
<reference evidence="4 5" key="1">
    <citation type="journal article" date="2021" name="Sci. Rep.">
        <title>Chromosome anchoring in Senegalese sole (Solea senegalensis) reveals sex-associated markers and genome rearrangements in flatfish.</title>
        <authorList>
            <person name="Guerrero-Cozar I."/>
            <person name="Gomez-Garrido J."/>
            <person name="Berbel C."/>
            <person name="Martinez-Blanch J.F."/>
            <person name="Alioto T."/>
            <person name="Claros M.G."/>
            <person name="Gagnaire P.A."/>
            <person name="Manchado M."/>
        </authorList>
    </citation>
    <scope>NUCLEOTIDE SEQUENCE [LARGE SCALE GENOMIC DNA]</scope>
    <source>
        <strain evidence="4">Sse05_10M</strain>
    </source>
</reference>
<comment type="caution">
    <text evidence="4">The sequence shown here is derived from an EMBL/GenBank/DDBJ whole genome shotgun (WGS) entry which is preliminary data.</text>
</comment>
<evidence type="ECO:0000256" key="1">
    <source>
        <dbReference type="SAM" id="Coils"/>
    </source>
</evidence>
<protein>
    <submittedName>
        <fullName evidence="4">Uncharacterized protein</fullName>
    </submittedName>
</protein>
<feature type="coiled-coil region" evidence="1">
    <location>
        <begin position="132"/>
        <end position="192"/>
    </location>
</feature>
<gene>
    <name evidence="4" type="ORF">JOB18_000335</name>
</gene>
<keyword evidence="3" id="KW-0472">Membrane</keyword>
<feature type="region of interest" description="Disordered" evidence="2">
    <location>
        <begin position="77"/>
        <end position="101"/>
    </location>
</feature>
<feature type="compositionally biased region" description="Polar residues" evidence="2">
    <location>
        <begin position="77"/>
        <end position="92"/>
    </location>
</feature>
<dbReference type="AlphaFoldDB" id="A0AAV6PG57"/>
<evidence type="ECO:0000313" key="5">
    <source>
        <dbReference type="Proteomes" id="UP000693946"/>
    </source>
</evidence>
<sequence>MTVRVTEHSNTISLESLRVHLKMSKVERLGARLEKLLCKAVHEVLEVVKETVSEYQEKTARTQRENQSLKRRLQELQSHISLRSNETEQQSSLREKEEDLSDTELHPVGLCEASITSAAAAEHVHAYRMSKLERLNARVAQLLTEAVQEVLEVVKETVSEYQEKTARTQRENETLKKRLMELQGKMTKESTRCVVFHCPFVATALLLISIPEE</sequence>
<keyword evidence="3" id="KW-0812">Transmembrane</keyword>
<dbReference type="EMBL" id="JAGKHQ010000841">
    <property type="protein sequence ID" value="KAG7464210.1"/>
    <property type="molecule type" value="Genomic_DNA"/>
</dbReference>
<dbReference type="Proteomes" id="UP000693946">
    <property type="component" value="Unassembled WGS sequence"/>
</dbReference>
<keyword evidence="3" id="KW-1133">Transmembrane helix</keyword>
<evidence type="ECO:0000313" key="4">
    <source>
        <dbReference type="EMBL" id="KAG7464210.1"/>
    </source>
</evidence>
<keyword evidence="1" id="KW-0175">Coiled coil</keyword>
<organism evidence="4 5">
    <name type="scientific">Solea senegalensis</name>
    <name type="common">Senegalese sole</name>
    <dbReference type="NCBI Taxonomy" id="28829"/>
    <lineage>
        <taxon>Eukaryota</taxon>
        <taxon>Metazoa</taxon>
        <taxon>Chordata</taxon>
        <taxon>Craniata</taxon>
        <taxon>Vertebrata</taxon>
        <taxon>Euteleostomi</taxon>
        <taxon>Actinopterygii</taxon>
        <taxon>Neopterygii</taxon>
        <taxon>Teleostei</taxon>
        <taxon>Neoteleostei</taxon>
        <taxon>Acanthomorphata</taxon>
        <taxon>Carangaria</taxon>
        <taxon>Pleuronectiformes</taxon>
        <taxon>Pleuronectoidei</taxon>
        <taxon>Soleidae</taxon>
        <taxon>Solea</taxon>
    </lineage>
</organism>
<name>A0AAV6PG57_SOLSE</name>
<accession>A0AAV6PG57</accession>
<feature type="transmembrane region" description="Helical" evidence="3">
    <location>
        <begin position="193"/>
        <end position="210"/>
    </location>
</feature>